<evidence type="ECO:0000256" key="1">
    <source>
        <dbReference type="ARBA" id="ARBA00006382"/>
    </source>
</evidence>
<dbReference type="GO" id="GO:0006538">
    <property type="term" value="P:L-glutamate catabolic process"/>
    <property type="evidence" value="ECO:0007669"/>
    <property type="project" value="TreeGrafter"/>
</dbReference>
<name>A0A381Z4E4_9ZZZZ</name>
<dbReference type="PANTHER" id="PTHR11606:SF13">
    <property type="entry name" value="GLUTAMATE DEHYDROGENASE 1, MITOCHONDRIAL"/>
    <property type="match status" value="1"/>
</dbReference>
<dbReference type="PANTHER" id="PTHR11606">
    <property type="entry name" value="GLUTAMATE DEHYDROGENASE"/>
    <property type="match status" value="1"/>
</dbReference>
<accession>A0A381Z4E4</accession>
<dbReference type="SUPFAM" id="SSF53223">
    <property type="entry name" value="Aminoacid dehydrogenase-like, N-terminal domain"/>
    <property type="match status" value="1"/>
</dbReference>
<gene>
    <name evidence="4" type="ORF">METZ01_LOCUS137010</name>
</gene>
<organism evidence="4">
    <name type="scientific">marine metagenome</name>
    <dbReference type="NCBI Taxonomy" id="408172"/>
    <lineage>
        <taxon>unclassified sequences</taxon>
        <taxon>metagenomes</taxon>
        <taxon>ecological metagenomes</taxon>
    </lineage>
</organism>
<sequence>MSDVKLPKSLKAVPLPGISQEDRFSSTRDLIAETSYRIIDPDSNSIWGYIAIDNTQRGPGLGGIRMVQDLSLNEISRLARVMTVKNSSACLPYGGAKAGITLKSFELTDNSAIREELIENLADCLFELSAYVPAPDMGTNENDIQIIYNNHTRKLGTEKHSRGGAGRPVEKGGIPIDDWELTAHGLFSAIKALESRDE</sequence>
<comment type="similarity">
    <text evidence="1">Belongs to the Glu/Leu/Phe/Val dehydrogenases family.</text>
</comment>
<dbReference type="Pfam" id="PF02812">
    <property type="entry name" value="ELFV_dehydrog_N"/>
    <property type="match status" value="1"/>
</dbReference>
<evidence type="ECO:0000256" key="2">
    <source>
        <dbReference type="ARBA" id="ARBA00023002"/>
    </source>
</evidence>
<dbReference type="InterPro" id="IPR046346">
    <property type="entry name" value="Aminoacid_DH-like_N_sf"/>
</dbReference>
<dbReference type="EMBL" id="UINC01019920">
    <property type="protein sequence ID" value="SVA84156.1"/>
    <property type="molecule type" value="Genomic_DNA"/>
</dbReference>
<proteinExistence type="inferred from homology"/>
<reference evidence="4" key="1">
    <citation type="submission" date="2018-05" db="EMBL/GenBank/DDBJ databases">
        <authorList>
            <person name="Lanie J.A."/>
            <person name="Ng W.-L."/>
            <person name="Kazmierczak K.M."/>
            <person name="Andrzejewski T.M."/>
            <person name="Davidsen T.M."/>
            <person name="Wayne K.J."/>
            <person name="Tettelin H."/>
            <person name="Glass J.I."/>
            <person name="Rusch D."/>
            <person name="Podicherti R."/>
            <person name="Tsui H.-C.T."/>
            <person name="Winkler M.E."/>
        </authorList>
    </citation>
    <scope>NUCLEOTIDE SEQUENCE</scope>
</reference>
<feature type="domain" description="Glutamate/phenylalanine/leucine/valine/L-tryptophan dehydrogenase dimerisation" evidence="3">
    <location>
        <begin position="44"/>
        <end position="150"/>
    </location>
</feature>
<dbReference type="InterPro" id="IPR006097">
    <property type="entry name" value="Glu/Leu/Phe/Val/Trp_DH_dimer"/>
</dbReference>
<dbReference type="AlphaFoldDB" id="A0A381Z4E4"/>
<protein>
    <recommendedName>
        <fullName evidence="3">Glutamate/phenylalanine/leucine/valine/L-tryptophan dehydrogenase dimerisation domain-containing protein</fullName>
    </recommendedName>
</protein>
<dbReference type="GO" id="GO:0004352">
    <property type="term" value="F:glutamate dehydrogenase (NAD+) activity"/>
    <property type="evidence" value="ECO:0007669"/>
    <property type="project" value="TreeGrafter"/>
</dbReference>
<evidence type="ECO:0000313" key="4">
    <source>
        <dbReference type="EMBL" id="SVA84156.1"/>
    </source>
</evidence>
<feature type="non-terminal residue" evidence="4">
    <location>
        <position position="198"/>
    </location>
</feature>
<dbReference type="Gene3D" id="3.40.50.10860">
    <property type="entry name" value="Leucine Dehydrogenase, chain A, domain 1"/>
    <property type="match status" value="1"/>
</dbReference>
<keyword evidence="2" id="KW-0560">Oxidoreductase</keyword>
<evidence type="ECO:0000259" key="3">
    <source>
        <dbReference type="Pfam" id="PF02812"/>
    </source>
</evidence>